<dbReference type="Pfam" id="PF00768">
    <property type="entry name" value="Peptidase_S11"/>
    <property type="match status" value="1"/>
</dbReference>
<dbReference type="GO" id="GO:0009002">
    <property type="term" value="F:serine-type D-Ala-D-Ala carboxypeptidase activity"/>
    <property type="evidence" value="ECO:0007669"/>
    <property type="project" value="InterPro"/>
</dbReference>
<feature type="binding site" evidence="8">
    <location>
        <position position="253"/>
    </location>
    <ligand>
        <name>substrate</name>
    </ligand>
</feature>
<protein>
    <submittedName>
        <fullName evidence="12">Peptidase S11</fullName>
    </submittedName>
</protein>
<keyword evidence="6" id="KW-0961">Cell wall biogenesis/degradation</keyword>
<feature type="domain" description="Peptidase S11 D-alanyl-D-alanine carboxypeptidase A N-terminal" evidence="11">
    <location>
        <begin position="46"/>
        <end position="282"/>
    </location>
</feature>
<keyword evidence="13" id="KW-1185">Reference proteome</keyword>
<reference evidence="13" key="1">
    <citation type="submission" date="2017-04" db="EMBL/GenBank/DDBJ databases">
        <title>Function of individual gut microbiota members based on whole genome sequencing of pure cultures obtained from chicken caecum.</title>
        <authorList>
            <person name="Medvecky M."/>
            <person name="Cejkova D."/>
            <person name="Polansky O."/>
            <person name="Karasova D."/>
            <person name="Kubasova T."/>
            <person name="Cizek A."/>
            <person name="Rychlik I."/>
        </authorList>
    </citation>
    <scope>NUCLEOTIDE SEQUENCE [LARGE SCALE GENOMIC DNA]</scope>
    <source>
        <strain evidence="13">An70</strain>
    </source>
</reference>
<keyword evidence="2 10" id="KW-0732">Signal</keyword>
<dbReference type="InterPro" id="IPR018044">
    <property type="entry name" value="Peptidase_S11"/>
</dbReference>
<evidence type="ECO:0000256" key="6">
    <source>
        <dbReference type="ARBA" id="ARBA00023316"/>
    </source>
</evidence>
<evidence type="ECO:0000256" key="2">
    <source>
        <dbReference type="ARBA" id="ARBA00022729"/>
    </source>
</evidence>
<sequence>MPRILAVLSLACCVLLGTPALAGAETRMTDIVCGVTAEERGLADADLPDIEAAQAIVMDPNGTVYFERDADTQTKIASITKVMTAIVALENADLSTTITVDHAAATVGESTAHLQEGDTLTLETALRALLIPSGNDAAMAIATTVGAIIDPASTDPYATFIQAMNDKAAELGMDATFTNPHGLDFGDWVGDMHASARDVVTMFSYAMKNDTFREIDGSGDNTITVTGADGTEREVTFKVRNDILGQEGNVGGKTGTTYDAGTCFVGTFQRDGKEVYVVVLGCSDNDSRFSNTLTLANWYYEHLKTVPLFESSKLTPDGDPLIARASDTDWTDKTVDVTVADANATASYFDLEGDISLKVDTVDFSGDVQRGDHAGTLAICQGETELASVELVAAEEVRAPSPLEWLLVQFDRFTRFFTGEPGVAETEVIATTPKA</sequence>
<feature type="active site" evidence="7">
    <location>
        <position position="133"/>
    </location>
</feature>
<accession>A0A1Y3TZS2</accession>
<dbReference type="GO" id="GO:0009252">
    <property type="term" value="P:peptidoglycan biosynthetic process"/>
    <property type="evidence" value="ECO:0007669"/>
    <property type="project" value="UniProtKB-KW"/>
</dbReference>
<evidence type="ECO:0000256" key="9">
    <source>
        <dbReference type="RuleBase" id="RU004016"/>
    </source>
</evidence>
<proteinExistence type="inferred from homology"/>
<evidence type="ECO:0000256" key="8">
    <source>
        <dbReference type="PIRSR" id="PIRSR618044-2"/>
    </source>
</evidence>
<dbReference type="InterPro" id="IPR012338">
    <property type="entry name" value="Beta-lactam/transpept-like"/>
</dbReference>
<dbReference type="Gene3D" id="3.40.710.10">
    <property type="entry name" value="DD-peptidase/beta-lactamase superfamily"/>
    <property type="match status" value="1"/>
</dbReference>
<evidence type="ECO:0000256" key="10">
    <source>
        <dbReference type="SAM" id="SignalP"/>
    </source>
</evidence>
<dbReference type="GO" id="GO:0006508">
    <property type="term" value="P:proteolysis"/>
    <property type="evidence" value="ECO:0007669"/>
    <property type="project" value="InterPro"/>
</dbReference>
<comment type="caution">
    <text evidence="12">The sequence shown here is derived from an EMBL/GenBank/DDBJ whole genome shotgun (WGS) entry which is preliminary data.</text>
</comment>
<name>A0A1Y3TZS2_9ACTN</name>
<comment type="similarity">
    <text evidence="1 9">Belongs to the peptidase S11 family.</text>
</comment>
<gene>
    <name evidence="12" type="ORF">B5G21_08595</name>
</gene>
<evidence type="ECO:0000256" key="3">
    <source>
        <dbReference type="ARBA" id="ARBA00022801"/>
    </source>
</evidence>
<dbReference type="eggNOG" id="COG1686">
    <property type="taxonomic scope" value="Bacteria"/>
</dbReference>
<dbReference type="PANTHER" id="PTHR21581">
    <property type="entry name" value="D-ALANYL-D-ALANINE CARBOXYPEPTIDASE"/>
    <property type="match status" value="1"/>
</dbReference>
<dbReference type="Proteomes" id="UP000196560">
    <property type="component" value="Unassembled WGS sequence"/>
</dbReference>
<evidence type="ECO:0000256" key="4">
    <source>
        <dbReference type="ARBA" id="ARBA00022960"/>
    </source>
</evidence>
<dbReference type="PRINTS" id="PR00725">
    <property type="entry name" value="DADACBPTASE1"/>
</dbReference>
<dbReference type="GO" id="GO:0071555">
    <property type="term" value="P:cell wall organization"/>
    <property type="evidence" value="ECO:0007669"/>
    <property type="project" value="UniProtKB-KW"/>
</dbReference>
<feature type="signal peptide" evidence="10">
    <location>
        <begin position="1"/>
        <end position="22"/>
    </location>
</feature>
<keyword evidence="5" id="KW-0573">Peptidoglycan synthesis</keyword>
<evidence type="ECO:0000256" key="5">
    <source>
        <dbReference type="ARBA" id="ARBA00022984"/>
    </source>
</evidence>
<dbReference type="InterPro" id="IPR001967">
    <property type="entry name" value="Peptidase_S11_N"/>
</dbReference>
<organism evidence="12 13">
    <name type="scientific">Enorma massiliensis</name>
    <dbReference type="NCBI Taxonomy" id="1472761"/>
    <lineage>
        <taxon>Bacteria</taxon>
        <taxon>Bacillati</taxon>
        <taxon>Actinomycetota</taxon>
        <taxon>Coriobacteriia</taxon>
        <taxon>Coriobacteriales</taxon>
        <taxon>Coriobacteriaceae</taxon>
        <taxon>Enorma</taxon>
    </lineage>
</organism>
<feature type="active site" description="Proton acceptor" evidence="7">
    <location>
        <position position="81"/>
    </location>
</feature>
<feature type="active site" description="Acyl-ester intermediate" evidence="7">
    <location>
        <position position="78"/>
    </location>
</feature>
<evidence type="ECO:0000256" key="1">
    <source>
        <dbReference type="ARBA" id="ARBA00007164"/>
    </source>
</evidence>
<dbReference type="SUPFAM" id="SSF56601">
    <property type="entry name" value="beta-lactamase/transpeptidase-like"/>
    <property type="match status" value="1"/>
</dbReference>
<evidence type="ECO:0000313" key="12">
    <source>
        <dbReference type="EMBL" id="OUN41951.1"/>
    </source>
</evidence>
<keyword evidence="4" id="KW-0133">Cell shape</keyword>
<dbReference type="GO" id="GO:0008360">
    <property type="term" value="P:regulation of cell shape"/>
    <property type="evidence" value="ECO:0007669"/>
    <property type="project" value="UniProtKB-KW"/>
</dbReference>
<dbReference type="EMBL" id="NFHO01000010">
    <property type="protein sequence ID" value="OUN41951.1"/>
    <property type="molecule type" value="Genomic_DNA"/>
</dbReference>
<evidence type="ECO:0000259" key="11">
    <source>
        <dbReference type="Pfam" id="PF00768"/>
    </source>
</evidence>
<evidence type="ECO:0000256" key="7">
    <source>
        <dbReference type="PIRSR" id="PIRSR618044-1"/>
    </source>
</evidence>
<feature type="chain" id="PRO_5039553077" evidence="10">
    <location>
        <begin position="23"/>
        <end position="435"/>
    </location>
</feature>
<dbReference type="PANTHER" id="PTHR21581:SF6">
    <property type="entry name" value="TRAFFICKING PROTEIN PARTICLE COMPLEX SUBUNIT 12"/>
    <property type="match status" value="1"/>
</dbReference>
<keyword evidence="3" id="KW-0378">Hydrolase</keyword>
<dbReference type="AlphaFoldDB" id="A0A1Y3TZS2"/>
<dbReference type="STRING" id="1118060.GCA_000311845_00258"/>
<evidence type="ECO:0000313" key="13">
    <source>
        <dbReference type="Proteomes" id="UP000196560"/>
    </source>
</evidence>